<name>A0A830D6T7_9LAMI</name>
<reference evidence="1" key="1">
    <citation type="submission" date="2020-07" db="EMBL/GenBank/DDBJ databases">
        <title>Ethylene signaling mediates host invasion by parasitic plants.</title>
        <authorList>
            <person name="Yoshida S."/>
        </authorList>
    </citation>
    <scope>NUCLEOTIDE SEQUENCE</scope>
    <source>
        <strain evidence="1">Okayama</strain>
    </source>
</reference>
<dbReference type="EMBL" id="BMAC01003882">
    <property type="protein sequence ID" value="GFQ08248.1"/>
    <property type="molecule type" value="Genomic_DNA"/>
</dbReference>
<dbReference type="Proteomes" id="UP000653305">
    <property type="component" value="Unassembled WGS sequence"/>
</dbReference>
<sequence>MENYELNSFEQNPGIHIPEPRVSCSGFDWVKTEKLNQETQVFAMEEDENEESLANQMVCDPCSRLVPSGFTSPCCTGWSFTHLSQRKKTNELKS</sequence>
<protein>
    <submittedName>
        <fullName evidence="1">Uncharacterized protein</fullName>
    </submittedName>
</protein>
<proteinExistence type="predicted"/>
<gene>
    <name evidence="1" type="ORF">PHJA_002968800</name>
</gene>
<dbReference type="AlphaFoldDB" id="A0A830D6T7"/>
<evidence type="ECO:0000313" key="1">
    <source>
        <dbReference type="EMBL" id="GFQ08248.1"/>
    </source>
</evidence>
<keyword evidence="2" id="KW-1185">Reference proteome</keyword>
<organism evidence="1 2">
    <name type="scientific">Phtheirospermum japonicum</name>
    <dbReference type="NCBI Taxonomy" id="374723"/>
    <lineage>
        <taxon>Eukaryota</taxon>
        <taxon>Viridiplantae</taxon>
        <taxon>Streptophyta</taxon>
        <taxon>Embryophyta</taxon>
        <taxon>Tracheophyta</taxon>
        <taxon>Spermatophyta</taxon>
        <taxon>Magnoliopsida</taxon>
        <taxon>eudicotyledons</taxon>
        <taxon>Gunneridae</taxon>
        <taxon>Pentapetalae</taxon>
        <taxon>asterids</taxon>
        <taxon>lamiids</taxon>
        <taxon>Lamiales</taxon>
        <taxon>Orobanchaceae</taxon>
        <taxon>Orobanchaceae incertae sedis</taxon>
        <taxon>Phtheirospermum</taxon>
    </lineage>
</organism>
<comment type="caution">
    <text evidence="1">The sequence shown here is derived from an EMBL/GenBank/DDBJ whole genome shotgun (WGS) entry which is preliminary data.</text>
</comment>
<accession>A0A830D6T7</accession>
<evidence type="ECO:0000313" key="2">
    <source>
        <dbReference type="Proteomes" id="UP000653305"/>
    </source>
</evidence>